<evidence type="ECO:0000313" key="1">
    <source>
        <dbReference type="EMBL" id="MBX37112.1"/>
    </source>
</evidence>
<organism evidence="1">
    <name type="scientific">Rhizophora mucronata</name>
    <name type="common">Asiatic mangrove</name>
    <dbReference type="NCBI Taxonomy" id="61149"/>
    <lineage>
        <taxon>Eukaryota</taxon>
        <taxon>Viridiplantae</taxon>
        <taxon>Streptophyta</taxon>
        <taxon>Embryophyta</taxon>
        <taxon>Tracheophyta</taxon>
        <taxon>Spermatophyta</taxon>
        <taxon>Magnoliopsida</taxon>
        <taxon>eudicotyledons</taxon>
        <taxon>Gunneridae</taxon>
        <taxon>Pentapetalae</taxon>
        <taxon>rosids</taxon>
        <taxon>fabids</taxon>
        <taxon>Malpighiales</taxon>
        <taxon>Rhizophoraceae</taxon>
        <taxon>Rhizophora</taxon>
    </lineage>
</organism>
<accession>A0A2P2N3R2</accession>
<sequence>MHYSDHWAIILTRKTCHASVGRHVLVMYQFYVSKLCFRRESKRTTIRALIKPSINHILMIRKILTFYQPMVHTSYKAC</sequence>
<proteinExistence type="predicted"/>
<name>A0A2P2N3R2_RHIMU</name>
<dbReference type="AlphaFoldDB" id="A0A2P2N3R2"/>
<dbReference type="EMBL" id="GGEC01056628">
    <property type="protein sequence ID" value="MBX37112.1"/>
    <property type="molecule type" value="Transcribed_RNA"/>
</dbReference>
<reference evidence="1" key="1">
    <citation type="submission" date="2018-02" db="EMBL/GenBank/DDBJ databases">
        <title>Rhizophora mucronata_Transcriptome.</title>
        <authorList>
            <person name="Meera S.P."/>
            <person name="Sreeshan A."/>
            <person name="Augustine A."/>
        </authorList>
    </citation>
    <scope>NUCLEOTIDE SEQUENCE</scope>
    <source>
        <tissue evidence="1">Leaf</tissue>
    </source>
</reference>
<protein>
    <submittedName>
        <fullName evidence="1">Uncharacterized protein</fullName>
    </submittedName>
</protein>